<proteinExistence type="predicted"/>
<accession>A0A0F9G8C8</accession>
<feature type="transmembrane region" description="Helical" evidence="1">
    <location>
        <begin position="173"/>
        <end position="193"/>
    </location>
</feature>
<comment type="caution">
    <text evidence="2">The sequence shown here is derived from an EMBL/GenBank/DDBJ whole genome shotgun (WGS) entry which is preliminary data.</text>
</comment>
<sequence length="263" mass="31210">NIPTDFGYIEKEILKIIKKKGDLSNTISLIDSVYYDDNKSIESIMILSKNYQTRYSSIMSILFPHILLSKKDDVVREVFKFLINKINELRERSDHLENIRKLYKKIINDLSIVIWGRILSVVIDHEFYSIEPEDDSLMFSTCPGADTISFLDELDDSKSLFLKLAKNVKYLPYVRINALALYLFGSFVVNYYINNDNYGHVWEGFDRDFLDWKGIHIKDYFLEKEIKSFLIKNNLLRLVAKYYNIFFPEFNNKKIDEFLIRKK</sequence>
<reference evidence="2" key="1">
    <citation type="journal article" date="2015" name="Nature">
        <title>Complex archaea that bridge the gap between prokaryotes and eukaryotes.</title>
        <authorList>
            <person name="Spang A."/>
            <person name="Saw J.H."/>
            <person name="Jorgensen S.L."/>
            <person name="Zaremba-Niedzwiedzka K."/>
            <person name="Martijn J."/>
            <person name="Lind A.E."/>
            <person name="van Eijk R."/>
            <person name="Schleper C."/>
            <person name="Guy L."/>
            <person name="Ettema T.J."/>
        </authorList>
    </citation>
    <scope>NUCLEOTIDE SEQUENCE</scope>
</reference>
<organism evidence="2">
    <name type="scientific">marine sediment metagenome</name>
    <dbReference type="NCBI Taxonomy" id="412755"/>
    <lineage>
        <taxon>unclassified sequences</taxon>
        <taxon>metagenomes</taxon>
        <taxon>ecological metagenomes</taxon>
    </lineage>
</organism>
<evidence type="ECO:0000256" key="1">
    <source>
        <dbReference type="SAM" id="Phobius"/>
    </source>
</evidence>
<dbReference type="AlphaFoldDB" id="A0A0F9G8C8"/>
<keyword evidence="1" id="KW-1133">Transmembrane helix</keyword>
<protein>
    <submittedName>
        <fullName evidence="2">Uncharacterized protein</fullName>
    </submittedName>
</protein>
<evidence type="ECO:0000313" key="2">
    <source>
        <dbReference type="EMBL" id="KKL95124.1"/>
    </source>
</evidence>
<gene>
    <name evidence="2" type="ORF">LCGC14_1857740</name>
</gene>
<keyword evidence="1" id="KW-0472">Membrane</keyword>
<dbReference type="EMBL" id="LAZR01018756">
    <property type="protein sequence ID" value="KKL95124.1"/>
    <property type="molecule type" value="Genomic_DNA"/>
</dbReference>
<keyword evidence="1" id="KW-0812">Transmembrane</keyword>
<feature type="non-terminal residue" evidence="2">
    <location>
        <position position="1"/>
    </location>
</feature>
<name>A0A0F9G8C8_9ZZZZ</name>